<accession>A0ABV4Y3I5</accession>
<evidence type="ECO:0000313" key="2">
    <source>
        <dbReference type="EMBL" id="MFB2898023.1"/>
    </source>
</evidence>
<dbReference type="InterPro" id="IPR024079">
    <property type="entry name" value="MetalloPept_cat_dom_sf"/>
</dbReference>
<evidence type="ECO:0000256" key="1">
    <source>
        <dbReference type="SAM" id="SignalP"/>
    </source>
</evidence>
<dbReference type="Proteomes" id="UP001576784">
    <property type="component" value="Unassembled WGS sequence"/>
</dbReference>
<dbReference type="RefSeq" id="WP_413267628.1">
    <property type="nucleotide sequence ID" value="NZ_JBHFNR010000273.1"/>
</dbReference>
<keyword evidence="1" id="KW-0732">Signal</keyword>
<organism evidence="2 3">
    <name type="scientific">Floridaenema flaviceps BLCC-F50</name>
    <dbReference type="NCBI Taxonomy" id="3153642"/>
    <lineage>
        <taxon>Bacteria</taxon>
        <taxon>Bacillati</taxon>
        <taxon>Cyanobacteriota</taxon>
        <taxon>Cyanophyceae</taxon>
        <taxon>Oscillatoriophycideae</taxon>
        <taxon>Aerosakkonematales</taxon>
        <taxon>Aerosakkonemataceae</taxon>
        <taxon>Floridanema</taxon>
        <taxon>Floridanema flaviceps</taxon>
    </lineage>
</organism>
<sequence length="359" mass="37942">MTKALRKLALAILGLGLSLTVIEANPGRSNAAVIFGNSGLSGGYRWDTTPRIINGNERSLNGGLRYSLQGGSYEAFRDLFNWVIIPSVSDFQAAVETAFHAWTLVDPVTGLGTDLSFVPDLGTSVVGTGFGGVNTNGAEIDLLVSTDASSWNVGDPGLRAEAYFQAQLGDVTLTSGTTGYSGGGAISGADITFNNNSQALYSLDWFQLILTHEIGHALGLGDVDFNPGRFIDDNYDGSNSATALATLTNSWADLVNPFNPAASPLSLFNVPNANPGVDTFGVNILMESALPSSLLGDPIPLKNDDFGGRQFLYPFVRVTSVPEPSDVFGLLVFGVLGAGTIMRSKKRKAKFVKNLENFS</sequence>
<protein>
    <recommendedName>
        <fullName evidence="4">PEP-CTERM protein-sorting domain-containing protein</fullName>
    </recommendedName>
</protein>
<evidence type="ECO:0008006" key="4">
    <source>
        <dbReference type="Google" id="ProtNLM"/>
    </source>
</evidence>
<name>A0ABV4Y3I5_9CYAN</name>
<feature type="chain" id="PRO_5045336316" description="PEP-CTERM protein-sorting domain-containing protein" evidence="1">
    <location>
        <begin position="24"/>
        <end position="359"/>
    </location>
</feature>
<dbReference type="Gene3D" id="3.40.390.10">
    <property type="entry name" value="Collagenase (Catalytic Domain)"/>
    <property type="match status" value="1"/>
</dbReference>
<keyword evidence="3" id="KW-1185">Reference proteome</keyword>
<comment type="caution">
    <text evidence="2">The sequence shown here is derived from an EMBL/GenBank/DDBJ whole genome shotgun (WGS) entry which is preliminary data.</text>
</comment>
<evidence type="ECO:0000313" key="3">
    <source>
        <dbReference type="Proteomes" id="UP001576784"/>
    </source>
</evidence>
<proteinExistence type="predicted"/>
<gene>
    <name evidence="2" type="ORF">ACE1CI_34340</name>
</gene>
<feature type="signal peptide" evidence="1">
    <location>
        <begin position="1"/>
        <end position="23"/>
    </location>
</feature>
<dbReference type="SUPFAM" id="SSF55486">
    <property type="entry name" value="Metalloproteases ('zincins'), catalytic domain"/>
    <property type="match status" value="1"/>
</dbReference>
<dbReference type="EMBL" id="JBHFNR010000273">
    <property type="protein sequence ID" value="MFB2898023.1"/>
    <property type="molecule type" value="Genomic_DNA"/>
</dbReference>
<reference evidence="2 3" key="1">
    <citation type="submission" date="2024-09" db="EMBL/GenBank/DDBJ databases">
        <title>Floridaenema gen nov. (Aerosakkonemataceae, Aerosakkonematales ord. nov., Cyanobacteria) from benthic tropical and subtropical fresh waters, with the description of four new species.</title>
        <authorList>
            <person name="Moretto J.A."/>
            <person name="Berthold D.E."/>
            <person name="Lefler F.W."/>
            <person name="Huang I.-S."/>
            <person name="Laughinghouse H. IV."/>
        </authorList>
    </citation>
    <scope>NUCLEOTIDE SEQUENCE [LARGE SCALE GENOMIC DNA]</scope>
    <source>
        <strain evidence="2 3">BLCC-F50</strain>
    </source>
</reference>